<evidence type="ECO:0000313" key="5">
    <source>
        <dbReference type="Proteomes" id="UP000318141"/>
    </source>
</evidence>
<dbReference type="InterPro" id="IPR003812">
    <property type="entry name" value="Fido"/>
</dbReference>
<evidence type="ECO:0000256" key="2">
    <source>
        <dbReference type="PIRSR" id="PIRSR640198-2"/>
    </source>
</evidence>
<dbReference type="PROSITE" id="PS51459">
    <property type="entry name" value="FIDO"/>
    <property type="match status" value="1"/>
</dbReference>
<keyword evidence="5" id="KW-1185">Reference proteome</keyword>
<dbReference type="PANTHER" id="PTHR13504:SF38">
    <property type="entry name" value="FIDO DOMAIN-CONTAINING PROTEIN"/>
    <property type="match status" value="1"/>
</dbReference>
<organism evidence="4 5">
    <name type="scientific">Cupriavidus gilardii J11</name>
    <dbReference type="NCBI Taxonomy" id="936133"/>
    <lineage>
        <taxon>Bacteria</taxon>
        <taxon>Pseudomonadati</taxon>
        <taxon>Pseudomonadota</taxon>
        <taxon>Betaproteobacteria</taxon>
        <taxon>Burkholderiales</taxon>
        <taxon>Burkholderiaceae</taxon>
        <taxon>Cupriavidus</taxon>
    </lineage>
</organism>
<dbReference type="EMBL" id="VLJN01000017">
    <property type="protein sequence ID" value="TWG85611.1"/>
    <property type="molecule type" value="Genomic_DNA"/>
</dbReference>
<feature type="active site" evidence="1">
    <location>
        <position position="347"/>
    </location>
</feature>
<sequence>MDTTALAADNPNIGYRWLASQYGVVCAQPLQVASEIGPTRRTIESNGTVREIYTAAMRPQIRSSRAAPSGREPAISDRVAALRGHLSFAFKHEGIHLEFLSRLFQRVPPADMVQWLEAERTGRYARMAGFYYEWLTGRSLAVADVPSGNYVEALDPEAYFAGNPVNNPRWRIRDNLPGSREFCPLVRRTPTVRAAEHYDCEARLEELNAEFGQDVLMRSAVWLTVKESLSSFKIEHEEDRRDRVRRFAAVMEARVGEYPEPLAIETLTELQREIIGDRATLVKFGLRESPVFIGKQDDWREVVHYIAPPAHELPGMVNGLATFLARTQGKAALVRASTAAFGFVFVHPLADGNGRTHRFLINDILRRDGAVPRPFVLPISAAIVSKPQHIVAYDQVLEAFSKPLMARYAGMYEFSSTVTEYPDGIRSNFVFPVEADALHTWRYPDLTAHAEYLHQLIDLTLRQEMREAADYLRNWHRARSAVKNALEGPDDQIDRIIRAVRDNHGRVGNKLAKEFPILQREDVAADVVAAVRAAFPDKAGRSPDRDGQL</sequence>
<keyword evidence="2" id="KW-0547">Nucleotide-binding</keyword>
<keyword evidence="2" id="KW-0067">ATP-binding</keyword>
<dbReference type="SUPFAM" id="SSF140931">
    <property type="entry name" value="Fic-like"/>
    <property type="match status" value="1"/>
</dbReference>
<accession>A0A562BKK2</accession>
<dbReference type="AlphaFoldDB" id="A0A562BKK2"/>
<evidence type="ECO:0000256" key="1">
    <source>
        <dbReference type="PIRSR" id="PIRSR640198-1"/>
    </source>
</evidence>
<comment type="caution">
    <text evidence="4">The sequence shown here is derived from an EMBL/GenBank/DDBJ whole genome shotgun (WGS) entry which is preliminary data.</text>
</comment>
<dbReference type="InterPro" id="IPR040198">
    <property type="entry name" value="Fido_containing"/>
</dbReference>
<feature type="binding site" evidence="2">
    <location>
        <begin position="351"/>
        <end position="358"/>
    </location>
    <ligand>
        <name>ATP</name>
        <dbReference type="ChEBI" id="CHEBI:30616"/>
    </ligand>
</feature>
<dbReference type="Proteomes" id="UP000318141">
    <property type="component" value="Unassembled WGS sequence"/>
</dbReference>
<dbReference type="GO" id="GO:0005524">
    <property type="term" value="F:ATP binding"/>
    <property type="evidence" value="ECO:0007669"/>
    <property type="project" value="UniProtKB-KW"/>
</dbReference>
<dbReference type="Gene3D" id="1.10.3290.10">
    <property type="entry name" value="Fido-like domain"/>
    <property type="match status" value="1"/>
</dbReference>
<evidence type="ECO:0000259" key="3">
    <source>
        <dbReference type="PROSITE" id="PS51459"/>
    </source>
</evidence>
<protein>
    <recommendedName>
        <fullName evidence="3">Fido domain-containing protein</fullName>
    </recommendedName>
</protein>
<dbReference type="InterPro" id="IPR036597">
    <property type="entry name" value="Fido-like_dom_sf"/>
</dbReference>
<dbReference type="OrthoDB" id="9813719at2"/>
<dbReference type="PANTHER" id="PTHR13504">
    <property type="entry name" value="FIDO DOMAIN-CONTAINING PROTEIN DDB_G0283145"/>
    <property type="match status" value="1"/>
</dbReference>
<feature type="domain" description="Fido" evidence="3">
    <location>
        <begin position="262"/>
        <end position="417"/>
    </location>
</feature>
<name>A0A562BKK2_9BURK</name>
<proteinExistence type="predicted"/>
<reference evidence="4 5" key="1">
    <citation type="submission" date="2019-07" db="EMBL/GenBank/DDBJ databases">
        <title>Genome sequencing of lignin-degrading bacterial isolates.</title>
        <authorList>
            <person name="Gladden J."/>
        </authorList>
    </citation>
    <scope>NUCLEOTIDE SEQUENCE [LARGE SCALE GENOMIC DNA]</scope>
    <source>
        <strain evidence="4 5">J11</strain>
    </source>
</reference>
<evidence type="ECO:0000313" key="4">
    <source>
        <dbReference type="EMBL" id="TWG85611.1"/>
    </source>
</evidence>
<dbReference type="Pfam" id="PF02661">
    <property type="entry name" value="Fic"/>
    <property type="match status" value="1"/>
</dbReference>
<gene>
    <name evidence="4" type="ORF">L602_002400000570</name>
</gene>